<dbReference type="EMBL" id="VXOY01000010">
    <property type="protein sequence ID" value="MYE38129.1"/>
    <property type="molecule type" value="Genomic_DNA"/>
</dbReference>
<dbReference type="PANTHER" id="PTHR35810">
    <property type="entry name" value="CYTOPLASMIC PROTEIN-RELATED"/>
    <property type="match status" value="1"/>
</dbReference>
<protein>
    <submittedName>
        <fullName evidence="1">Virulence RhuM family protein</fullName>
    </submittedName>
</protein>
<proteinExistence type="predicted"/>
<accession>A0A845D9K4</accession>
<dbReference type="InterPro" id="IPR011204">
    <property type="entry name" value="Virulence_RhuM-like"/>
</dbReference>
<gene>
    <name evidence="1" type="ORF">F4X82_01240</name>
</gene>
<dbReference type="AlphaFoldDB" id="A0A845D9K4"/>
<organism evidence="1 2">
    <name type="scientific">Candidatus Spechtbacteria bacterium SB0662_bin_43</name>
    <dbReference type="NCBI Taxonomy" id="2604897"/>
    <lineage>
        <taxon>Bacteria</taxon>
        <taxon>Candidatus Spechtiibacteriota</taxon>
    </lineage>
</organism>
<evidence type="ECO:0000313" key="1">
    <source>
        <dbReference type="EMBL" id="MYE38129.1"/>
    </source>
</evidence>
<dbReference type="PIRSF" id="PIRSF015268">
    <property type="entry name" value="Virulence_RhuM"/>
    <property type="match status" value="1"/>
</dbReference>
<reference evidence="1 2" key="1">
    <citation type="submission" date="2019-09" db="EMBL/GenBank/DDBJ databases">
        <title>Characterisation of the sponge microbiome using genome-centric metagenomics.</title>
        <authorList>
            <person name="Engelberts J.P."/>
            <person name="Robbins S.J."/>
            <person name="De Goeij J.M."/>
            <person name="Aranda M."/>
            <person name="Bell S.C."/>
            <person name="Webster N.S."/>
        </authorList>
    </citation>
    <scope>NUCLEOTIDE SEQUENCE [LARGE SCALE GENOMIC DNA]</scope>
    <source>
        <strain evidence="1">SB0662_bin_43</strain>
    </source>
</reference>
<name>A0A845D9K4_9BACT</name>
<dbReference type="Pfam" id="PF13310">
    <property type="entry name" value="Virulence_RhuM"/>
    <property type="match status" value="1"/>
</dbReference>
<sequence>MDKEQKLQKLNNFVFFDTEQGKVNIDVFFADDTIWLTQRLMAELFEVDVRTISGHLKNIFESEELSENSTIRKYRIVQKEGSREVLREIEFYNLDAIIAVGYRVNSKRATQFRIWATNVLRDMVVKGFVIDDERLKQGRHFGKDYFDELVERIREIRASERRFYQKITDIYALSADYDKNAGTTKQFFATVQNKLHWAITGKTAAEIIYTEADAKKANIGLKTWKNAPKGKILKSDVDTAKNYLSEEHITQLNLLVNAYLDLAELQATRGIVMNMKDWVQRLDDFLRLSDYPLLLRGNKDKISAAKAKIKAGSEYKKFRKKQDKEYISDFDEETKKYLKGDS</sequence>
<evidence type="ECO:0000313" key="2">
    <source>
        <dbReference type="Proteomes" id="UP000449092"/>
    </source>
</evidence>
<comment type="caution">
    <text evidence="1">The sequence shown here is derived from an EMBL/GenBank/DDBJ whole genome shotgun (WGS) entry which is preliminary data.</text>
</comment>
<dbReference type="PANTHER" id="PTHR35810:SF1">
    <property type="entry name" value="CYTOPLASMIC PROTEIN"/>
    <property type="match status" value="1"/>
</dbReference>
<dbReference type="Proteomes" id="UP000449092">
    <property type="component" value="Unassembled WGS sequence"/>
</dbReference>